<dbReference type="Gene3D" id="1.10.606.20">
    <property type="match status" value="1"/>
</dbReference>
<protein>
    <submittedName>
        <fullName evidence="2">Uncharacterized protein</fullName>
    </submittedName>
</protein>
<proteinExistence type="predicted"/>
<sequence length="644" mass="73772">MQTFHSCHYYRYLMQHSLLSPILVACLLSAVPIKSEDDYGMYYYTFDNDTLTASCTKPEPLIFRLMVDFLTMVKSESDIAMEQCVLDGKGPGFTSPPLFARTIFAATTIAYNTYARYSQYANPATMYDEWTRMSQKQQKVPDCIYIYGFYQIANFIMPEQMTNYSFKQKYENTFHCNLTEILANADSELGLVQRDVDQLKLQLKTDGFNQEGCYADATNFRTINPPCRFDNRSTVAICRNFTHTYNTIWNYGEIVKTDFIDSPRTPVFTQAQQARPFSLGRLYDYLAPPYFEAPAFENGTMMNLTDQFLYLTNVQKDLGADNDKPKLIAEYWADGPKTTGTPGHWQSISLNIIRRLCYDNDDALKLLFAVSAAIYDAGLAAWQNKRLYNSVRPATFIPTEYIDDSFQHQFVGMYCDFGDIVGWQWSPYQEDHVITPQFQEYISGHSTFSRAASFILEKITGSPNVPGNLSVTIKAGKSLFQPQCNKSNKACYRQCRVNSLLDSENNYIPKRDVTLGPWKTYRDIANEASISRIYGGIHITSGDIQGRMVGQKVGEAVWAKVLSVNYLKSETLLRTIRRQRQGLRTNSNNQLPDHLKQTDRGENFVLHEDEKLIIFTTATNLSVLKTCKHWFVDGTFKVSTEDFY</sequence>
<reference evidence="2" key="1">
    <citation type="submission" date="2021-02" db="EMBL/GenBank/DDBJ databases">
        <authorList>
            <person name="Nowell W R."/>
        </authorList>
    </citation>
    <scope>NUCLEOTIDE SEQUENCE</scope>
</reference>
<dbReference type="PANTHER" id="PTHR34599:SF2">
    <property type="entry name" value="TRAF-TYPE DOMAIN-CONTAINING PROTEIN"/>
    <property type="match status" value="1"/>
</dbReference>
<dbReference type="Proteomes" id="UP000663824">
    <property type="component" value="Unassembled WGS sequence"/>
</dbReference>
<dbReference type="InterPro" id="IPR052559">
    <property type="entry name" value="V-haloperoxidase"/>
</dbReference>
<feature type="chain" id="PRO_5032870982" evidence="1">
    <location>
        <begin position="36"/>
        <end position="644"/>
    </location>
</feature>
<name>A0A817AIC0_9BILA</name>
<comment type="caution">
    <text evidence="2">The sequence shown here is derived from an EMBL/GenBank/DDBJ whole genome shotgun (WGS) entry which is preliminary data.</text>
</comment>
<dbReference type="CDD" id="cd03398">
    <property type="entry name" value="PAP2_haloperoxidase"/>
    <property type="match status" value="1"/>
</dbReference>
<keyword evidence="1" id="KW-0732">Signal</keyword>
<organism evidence="2 3">
    <name type="scientific">Rotaria magnacalcarata</name>
    <dbReference type="NCBI Taxonomy" id="392030"/>
    <lineage>
        <taxon>Eukaryota</taxon>
        <taxon>Metazoa</taxon>
        <taxon>Spiralia</taxon>
        <taxon>Gnathifera</taxon>
        <taxon>Rotifera</taxon>
        <taxon>Eurotatoria</taxon>
        <taxon>Bdelloidea</taxon>
        <taxon>Philodinida</taxon>
        <taxon>Philodinidae</taxon>
        <taxon>Rotaria</taxon>
    </lineage>
</organism>
<dbReference type="AlphaFoldDB" id="A0A817AIC0"/>
<feature type="signal peptide" evidence="1">
    <location>
        <begin position="1"/>
        <end position="35"/>
    </location>
</feature>
<gene>
    <name evidence="2" type="ORF">MBJ925_LOCUS38010</name>
</gene>
<evidence type="ECO:0000313" key="2">
    <source>
        <dbReference type="EMBL" id="CAF2253247.1"/>
    </source>
</evidence>
<dbReference type="InterPro" id="IPR036938">
    <property type="entry name" value="PAP2/HPO_sf"/>
</dbReference>
<dbReference type="EMBL" id="CAJNRE010021209">
    <property type="protein sequence ID" value="CAF2253247.1"/>
    <property type="molecule type" value="Genomic_DNA"/>
</dbReference>
<accession>A0A817AIC0</accession>
<dbReference type="PANTHER" id="PTHR34599">
    <property type="entry name" value="PEROXIDASE-RELATED"/>
    <property type="match status" value="1"/>
</dbReference>
<evidence type="ECO:0000313" key="3">
    <source>
        <dbReference type="Proteomes" id="UP000663824"/>
    </source>
</evidence>
<dbReference type="SUPFAM" id="SSF48317">
    <property type="entry name" value="Acid phosphatase/Vanadium-dependent haloperoxidase"/>
    <property type="match status" value="1"/>
</dbReference>
<evidence type="ECO:0000256" key="1">
    <source>
        <dbReference type="SAM" id="SignalP"/>
    </source>
</evidence>